<accession>A0AAW1U186</accession>
<evidence type="ECO:0000256" key="12">
    <source>
        <dbReference type="RuleBase" id="RU010713"/>
    </source>
</evidence>
<keyword evidence="6" id="KW-0303">Gap junction</keyword>
<dbReference type="GO" id="GO:0034220">
    <property type="term" value="P:monoatomic ion transmembrane transport"/>
    <property type="evidence" value="ECO:0007669"/>
    <property type="project" value="UniProtKB-KW"/>
</dbReference>
<comment type="caution">
    <text evidence="13">The sequence shown here is derived from an EMBL/GenBank/DDBJ whole genome shotgun (WGS) entry which is preliminary data.</text>
</comment>
<keyword evidence="11 12" id="KW-0407">Ion channel</keyword>
<comment type="caution">
    <text evidence="12">Lacks conserved residue(s) required for the propagation of feature annotation.</text>
</comment>
<dbReference type="EMBL" id="JARQZJ010000031">
    <property type="protein sequence ID" value="KAK9874404.1"/>
    <property type="molecule type" value="Genomic_DNA"/>
</dbReference>
<evidence type="ECO:0000256" key="11">
    <source>
        <dbReference type="ARBA" id="ARBA00023303"/>
    </source>
</evidence>
<protein>
    <recommendedName>
        <fullName evidence="12">Innexin</fullName>
    </recommendedName>
</protein>
<evidence type="ECO:0000256" key="9">
    <source>
        <dbReference type="ARBA" id="ARBA00023065"/>
    </source>
</evidence>
<name>A0AAW1U186_9CUCU</name>
<dbReference type="GO" id="GO:0005243">
    <property type="term" value="F:gap junction channel activity"/>
    <property type="evidence" value="ECO:0007669"/>
    <property type="project" value="TreeGrafter"/>
</dbReference>
<evidence type="ECO:0000256" key="2">
    <source>
        <dbReference type="ARBA" id="ARBA00004651"/>
    </source>
</evidence>
<evidence type="ECO:0000313" key="13">
    <source>
        <dbReference type="EMBL" id="KAK9874404.1"/>
    </source>
</evidence>
<evidence type="ECO:0000256" key="6">
    <source>
        <dbReference type="ARBA" id="ARBA00022868"/>
    </source>
</evidence>
<evidence type="ECO:0000256" key="10">
    <source>
        <dbReference type="ARBA" id="ARBA00023136"/>
    </source>
</evidence>
<organism evidence="13 14">
    <name type="scientific">Henosepilachna vigintioctopunctata</name>
    <dbReference type="NCBI Taxonomy" id="420089"/>
    <lineage>
        <taxon>Eukaryota</taxon>
        <taxon>Metazoa</taxon>
        <taxon>Ecdysozoa</taxon>
        <taxon>Arthropoda</taxon>
        <taxon>Hexapoda</taxon>
        <taxon>Insecta</taxon>
        <taxon>Pterygota</taxon>
        <taxon>Neoptera</taxon>
        <taxon>Endopterygota</taxon>
        <taxon>Coleoptera</taxon>
        <taxon>Polyphaga</taxon>
        <taxon>Cucujiformia</taxon>
        <taxon>Coccinelloidea</taxon>
        <taxon>Coccinellidae</taxon>
        <taxon>Epilachninae</taxon>
        <taxon>Epilachnini</taxon>
        <taxon>Henosepilachna</taxon>
    </lineage>
</organism>
<dbReference type="PANTHER" id="PTHR11893">
    <property type="entry name" value="INNEXIN"/>
    <property type="match status" value="1"/>
</dbReference>
<dbReference type="Pfam" id="PF00876">
    <property type="entry name" value="Innexin"/>
    <property type="match status" value="1"/>
</dbReference>
<gene>
    <name evidence="12" type="primary">inx</name>
    <name evidence="13" type="ORF">WA026_002751</name>
</gene>
<dbReference type="GO" id="GO:0005921">
    <property type="term" value="C:gap junction"/>
    <property type="evidence" value="ECO:0007669"/>
    <property type="project" value="UniProtKB-SubCell"/>
</dbReference>
<dbReference type="PRINTS" id="PR01262">
    <property type="entry name" value="INNEXIN"/>
</dbReference>
<evidence type="ECO:0000256" key="7">
    <source>
        <dbReference type="ARBA" id="ARBA00022949"/>
    </source>
</evidence>
<comment type="function">
    <text evidence="12">Structural component of the gap junctions.</text>
</comment>
<evidence type="ECO:0000256" key="8">
    <source>
        <dbReference type="ARBA" id="ARBA00022989"/>
    </source>
</evidence>
<keyword evidence="8 12" id="KW-1133">Transmembrane helix</keyword>
<evidence type="ECO:0000256" key="3">
    <source>
        <dbReference type="ARBA" id="ARBA00022448"/>
    </source>
</evidence>
<evidence type="ECO:0000256" key="1">
    <source>
        <dbReference type="ARBA" id="ARBA00004610"/>
    </source>
</evidence>
<keyword evidence="9 12" id="KW-0406">Ion transport</keyword>
<evidence type="ECO:0000256" key="5">
    <source>
        <dbReference type="ARBA" id="ARBA00022692"/>
    </source>
</evidence>
<dbReference type="InterPro" id="IPR000990">
    <property type="entry name" value="Innexin"/>
</dbReference>
<dbReference type="GO" id="GO:0005886">
    <property type="term" value="C:plasma membrane"/>
    <property type="evidence" value="ECO:0007669"/>
    <property type="project" value="UniProtKB-SubCell"/>
</dbReference>
<dbReference type="AlphaFoldDB" id="A0AAW1U186"/>
<reference evidence="13 14" key="1">
    <citation type="submission" date="2023-03" db="EMBL/GenBank/DDBJ databases">
        <title>Genome insight into feeding habits of ladybird beetles.</title>
        <authorList>
            <person name="Li H.-S."/>
            <person name="Huang Y.-H."/>
            <person name="Pang H."/>
        </authorList>
    </citation>
    <scope>NUCLEOTIDE SEQUENCE [LARGE SCALE GENOMIC DNA]</scope>
    <source>
        <strain evidence="13">SYSU_2023b</strain>
        <tissue evidence="13">Whole body</tissue>
    </source>
</reference>
<evidence type="ECO:0000313" key="14">
    <source>
        <dbReference type="Proteomes" id="UP001431783"/>
    </source>
</evidence>
<sequence length="257" mass="29118">MTDFLKPFLLLKSTVNLKTSHKNNVVIDNAVFQLHYRATAILLFVFTVLVTSRQYIGEHIKCIVGGGLSSRVVSSFCFFTSTFTVVDHINPDLVENGTLPHLGVGPYSAVSEAKTIEHAYYQWVPFMLFGQGIMFLLTHLLWKKWEGGKIRALMVGLENAAFAFGEKEIKGGKGQVPSVEKKRLGVELIRDQFIKNNYVTAKWPIALVTCEVLNVLHVIFQMYITNKFLGGIFWSLGWTLLDDFRTNNEVLDTHFPR</sequence>
<feature type="transmembrane region" description="Helical" evidence="12">
    <location>
        <begin position="63"/>
        <end position="86"/>
    </location>
</feature>
<keyword evidence="7" id="KW-0965">Cell junction</keyword>
<comment type="similarity">
    <text evidence="12">Belongs to the pannexin family.</text>
</comment>
<keyword evidence="4" id="KW-1003">Cell membrane</keyword>
<keyword evidence="5 12" id="KW-0812">Transmembrane</keyword>
<comment type="subcellular location">
    <subcellularLocation>
        <location evidence="1">Cell junction</location>
        <location evidence="1">Gap junction</location>
    </subcellularLocation>
    <subcellularLocation>
        <location evidence="2 12">Cell membrane</location>
        <topology evidence="2 12">Multi-pass membrane protein</topology>
    </subcellularLocation>
</comment>
<keyword evidence="14" id="KW-1185">Reference proteome</keyword>
<dbReference type="GO" id="GO:0007602">
    <property type="term" value="P:phototransduction"/>
    <property type="evidence" value="ECO:0007669"/>
    <property type="project" value="TreeGrafter"/>
</dbReference>
<keyword evidence="10 12" id="KW-0472">Membrane</keyword>
<evidence type="ECO:0000256" key="4">
    <source>
        <dbReference type="ARBA" id="ARBA00022475"/>
    </source>
</evidence>
<dbReference type="PROSITE" id="PS51013">
    <property type="entry name" value="PANNEXIN"/>
    <property type="match status" value="1"/>
</dbReference>
<dbReference type="PANTHER" id="PTHR11893:SF38">
    <property type="entry name" value="INNEXIN INX7"/>
    <property type="match status" value="1"/>
</dbReference>
<feature type="transmembrane region" description="Helical" evidence="12">
    <location>
        <begin position="34"/>
        <end position="51"/>
    </location>
</feature>
<feature type="transmembrane region" description="Helical" evidence="12">
    <location>
        <begin position="120"/>
        <end position="142"/>
    </location>
</feature>
<keyword evidence="3 12" id="KW-0813">Transport</keyword>
<dbReference type="Proteomes" id="UP001431783">
    <property type="component" value="Unassembled WGS sequence"/>
</dbReference>
<proteinExistence type="inferred from homology"/>